<proteinExistence type="inferred from homology"/>
<dbReference type="RefSeq" id="WP_389213783.1">
    <property type="nucleotide sequence ID" value="NZ_JBIACJ010000001.1"/>
</dbReference>
<keyword evidence="2 12" id="KW-0813">Transport</keyword>
<dbReference type="CDD" id="cd20070">
    <property type="entry name" value="5TM_YidC_Alb3"/>
    <property type="match status" value="1"/>
</dbReference>
<comment type="similarity">
    <text evidence="12">Belongs to the OXA1/ALB3/YidC family. Type 2 subfamily.</text>
</comment>
<dbReference type="InterPro" id="IPR028055">
    <property type="entry name" value="YidC/Oxa/ALB_C"/>
</dbReference>
<dbReference type="InterPro" id="IPR001708">
    <property type="entry name" value="YidC/ALB3/OXA1/COX18"/>
</dbReference>
<reference evidence="15 16" key="1">
    <citation type="submission" date="2024-08" db="EMBL/GenBank/DDBJ databases">
        <title>Two novel Cytobacillus novel species.</title>
        <authorList>
            <person name="Liu G."/>
        </authorList>
    </citation>
    <scope>NUCLEOTIDE SEQUENCE [LARGE SCALE GENOMIC DNA]</scope>
    <source>
        <strain evidence="15 16">FJAT-53684</strain>
    </source>
</reference>
<evidence type="ECO:0000256" key="1">
    <source>
        <dbReference type="ARBA" id="ARBA00004651"/>
    </source>
</evidence>
<accession>A0ABW6JSH0</accession>
<name>A0ABW6JSH0_9BACI</name>
<evidence type="ECO:0000256" key="8">
    <source>
        <dbReference type="ARBA" id="ARBA00023136"/>
    </source>
</evidence>
<evidence type="ECO:0000256" key="2">
    <source>
        <dbReference type="ARBA" id="ARBA00022448"/>
    </source>
</evidence>
<dbReference type="InterPro" id="IPR047196">
    <property type="entry name" value="YidC_ALB_C"/>
</dbReference>
<evidence type="ECO:0000256" key="12">
    <source>
        <dbReference type="HAMAP-Rule" id="MF_01811"/>
    </source>
</evidence>
<keyword evidence="5 12" id="KW-0732">Signal</keyword>
<comment type="caution">
    <text evidence="15">The sequence shown here is derived from an EMBL/GenBank/DDBJ whole genome shotgun (WGS) entry which is preliminary data.</text>
</comment>
<evidence type="ECO:0000256" key="5">
    <source>
        <dbReference type="ARBA" id="ARBA00022729"/>
    </source>
</evidence>
<evidence type="ECO:0000256" key="7">
    <source>
        <dbReference type="ARBA" id="ARBA00022989"/>
    </source>
</evidence>
<evidence type="ECO:0000313" key="16">
    <source>
        <dbReference type="Proteomes" id="UP001601058"/>
    </source>
</evidence>
<evidence type="ECO:0000256" key="4">
    <source>
        <dbReference type="ARBA" id="ARBA00022692"/>
    </source>
</evidence>
<gene>
    <name evidence="12 15" type="primary">yidC</name>
    <name evidence="15" type="ORF">ACFYKT_00325</name>
</gene>
<keyword evidence="6 12" id="KW-0653">Protein transport</keyword>
<feature type="transmembrane region" description="Helical" evidence="12">
    <location>
        <begin position="133"/>
        <end position="154"/>
    </location>
</feature>
<feature type="chain" id="PRO_5045969770" description="Membrane protein insertase YidC" evidence="13">
    <location>
        <begin position="22"/>
        <end position="260"/>
    </location>
</feature>
<keyword evidence="8 12" id="KW-0472">Membrane</keyword>
<keyword evidence="11 12" id="KW-0449">Lipoprotein</keyword>
<comment type="function">
    <text evidence="12">Required for the insertion and/or proper folding and/or complex formation of integral membrane proteins into the membrane. Involved in integration of membrane proteins that insert both dependently and independently of the Sec translocase complex, as well as at least some lipoproteins.</text>
</comment>
<evidence type="ECO:0000256" key="6">
    <source>
        <dbReference type="ARBA" id="ARBA00022927"/>
    </source>
</evidence>
<evidence type="ECO:0000256" key="3">
    <source>
        <dbReference type="ARBA" id="ARBA00022475"/>
    </source>
</evidence>
<feature type="signal peptide" evidence="13">
    <location>
        <begin position="1"/>
        <end position="21"/>
    </location>
</feature>
<dbReference type="EMBL" id="JBIACJ010000001">
    <property type="protein sequence ID" value="MFE8694796.1"/>
    <property type="molecule type" value="Genomic_DNA"/>
</dbReference>
<comment type="subcellular location">
    <subcellularLocation>
        <location evidence="1 12">Cell membrane</location>
        <topology evidence="1 12">Multi-pass membrane protein</topology>
    </subcellularLocation>
</comment>
<dbReference type="PANTHER" id="PTHR12428:SF65">
    <property type="entry name" value="CYTOCHROME C OXIDASE ASSEMBLY PROTEIN COX18, MITOCHONDRIAL"/>
    <property type="match status" value="1"/>
</dbReference>
<dbReference type="NCBIfam" id="TIGR03592">
    <property type="entry name" value="yidC_oxa1_cterm"/>
    <property type="match status" value="1"/>
</dbReference>
<evidence type="ECO:0000259" key="14">
    <source>
        <dbReference type="Pfam" id="PF02096"/>
    </source>
</evidence>
<evidence type="ECO:0000313" key="15">
    <source>
        <dbReference type="EMBL" id="MFE8694796.1"/>
    </source>
</evidence>
<evidence type="ECO:0000256" key="10">
    <source>
        <dbReference type="ARBA" id="ARBA00023186"/>
    </source>
</evidence>
<feature type="domain" description="Membrane insertase YidC/Oxa/ALB C-terminal" evidence="14">
    <location>
        <begin position="58"/>
        <end position="243"/>
    </location>
</feature>
<evidence type="ECO:0000256" key="11">
    <source>
        <dbReference type="ARBA" id="ARBA00023288"/>
    </source>
</evidence>
<evidence type="ECO:0000256" key="9">
    <source>
        <dbReference type="ARBA" id="ARBA00023139"/>
    </source>
</evidence>
<dbReference type="PROSITE" id="PS51257">
    <property type="entry name" value="PROKAR_LIPOPROTEIN"/>
    <property type="match status" value="1"/>
</dbReference>
<sequence length="260" mass="29644">MKNKKNFYLILMLSLASLLLAACQGQNGQANDGFFHTYLVEPFANLIHGVATIFNDNYGIAIIIITLAIRLLLMPLMLKQYKKQQIMKEKMDILKPEMDIIQKKLKATKNQKEQQILQQEMFALYKTHNVNPLNMGCLPVLIQMPILMGFYYAIRGSEEIASHSFLWFNLGHSDMWITAIAGIVYYLQFKVSQSNMPAQTQKQMKFMGLLSPIMIVMISLNAPAALPLYWTIGGIFLTLQTMLGRKLYQTEKPVSEVKPS</sequence>
<dbReference type="PRINTS" id="PR00701">
    <property type="entry name" value="60KDINNERMP"/>
</dbReference>
<dbReference type="InterPro" id="IPR023060">
    <property type="entry name" value="YidC/YidC1/YidC2_Firmicutes"/>
</dbReference>
<organism evidence="15 16">
    <name type="scientific">Cytobacillus mangrovibacter</name>
    <dbReference type="NCBI Taxonomy" id="3299024"/>
    <lineage>
        <taxon>Bacteria</taxon>
        <taxon>Bacillati</taxon>
        <taxon>Bacillota</taxon>
        <taxon>Bacilli</taxon>
        <taxon>Bacillales</taxon>
        <taxon>Bacillaceae</taxon>
        <taxon>Cytobacillus</taxon>
    </lineage>
</organism>
<keyword evidence="9" id="KW-0564">Palmitate</keyword>
<keyword evidence="3 12" id="KW-1003">Cell membrane</keyword>
<dbReference type="PANTHER" id="PTHR12428">
    <property type="entry name" value="OXA1"/>
    <property type="match status" value="1"/>
</dbReference>
<dbReference type="HAMAP" id="MF_01811">
    <property type="entry name" value="YidC_type2"/>
    <property type="match status" value="1"/>
</dbReference>
<dbReference type="Proteomes" id="UP001601058">
    <property type="component" value="Unassembled WGS sequence"/>
</dbReference>
<keyword evidence="4 12" id="KW-0812">Transmembrane</keyword>
<keyword evidence="10 12" id="KW-0143">Chaperone</keyword>
<evidence type="ECO:0000256" key="13">
    <source>
        <dbReference type="SAM" id="SignalP"/>
    </source>
</evidence>
<feature type="transmembrane region" description="Helical" evidence="12">
    <location>
        <begin position="206"/>
        <end position="222"/>
    </location>
</feature>
<feature type="transmembrane region" description="Helical" evidence="12">
    <location>
        <begin position="58"/>
        <end position="78"/>
    </location>
</feature>
<protein>
    <recommendedName>
        <fullName evidence="12">Membrane protein insertase YidC</fullName>
    </recommendedName>
    <alternativeName>
        <fullName evidence="12">Foldase YidC</fullName>
    </alternativeName>
    <alternativeName>
        <fullName evidence="12">Membrane integrase YidC</fullName>
    </alternativeName>
    <alternativeName>
        <fullName evidence="12">Membrane protein YidC</fullName>
    </alternativeName>
</protein>
<feature type="transmembrane region" description="Helical" evidence="12">
    <location>
        <begin position="166"/>
        <end position="186"/>
    </location>
</feature>
<keyword evidence="7 12" id="KW-1133">Transmembrane helix</keyword>
<dbReference type="Pfam" id="PF02096">
    <property type="entry name" value="60KD_IMP"/>
    <property type="match status" value="1"/>
</dbReference>
<keyword evidence="16" id="KW-1185">Reference proteome</keyword>